<dbReference type="GO" id="GO:0016887">
    <property type="term" value="F:ATP hydrolysis activity"/>
    <property type="evidence" value="ECO:0007669"/>
    <property type="project" value="InterPro"/>
</dbReference>
<name>A0A919GCN9_9ACTN</name>
<evidence type="ECO:0000313" key="7">
    <source>
        <dbReference type="EMBL" id="GHH81601.1"/>
    </source>
</evidence>
<dbReference type="PANTHER" id="PTHR32114">
    <property type="entry name" value="ABC TRANSPORTER ABCH.3"/>
    <property type="match status" value="1"/>
</dbReference>
<dbReference type="InterPro" id="IPR038729">
    <property type="entry name" value="Rad50/SbcC_AAA"/>
</dbReference>
<dbReference type="GeneID" id="95356749"/>
<dbReference type="EMBL" id="BNBO01000053">
    <property type="protein sequence ID" value="GHH81601.1"/>
    <property type="molecule type" value="Genomic_DNA"/>
</dbReference>
<feature type="compositionally biased region" description="Basic and acidic residues" evidence="5">
    <location>
        <begin position="615"/>
        <end position="625"/>
    </location>
</feature>
<feature type="domain" description="Rad50/SbcC-type AAA" evidence="6">
    <location>
        <begin position="7"/>
        <end position="200"/>
    </location>
</feature>
<feature type="compositionally biased region" description="Basic and acidic residues" evidence="5">
    <location>
        <begin position="293"/>
        <end position="303"/>
    </location>
</feature>
<evidence type="ECO:0000313" key="8">
    <source>
        <dbReference type="Proteomes" id="UP000617734"/>
    </source>
</evidence>
<dbReference type="Proteomes" id="UP000617734">
    <property type="component" value="Unassembled WGS sequence"/>
</dbReference>
<feature type="region of interest" description="Disordered" evidence="5">
    <location>
        <begin position="288"/>
        <end position="311"/>
    </location>
</feature>
<evidence type="ECO:0000256" key="2">
    <source>
        <dbReference type="ARBA" id="ARBA00011322"/>
    </source>
</evidence>
<evidence type="ECO:0000256" key="3">
    <source>
        <dbReference type="ARBA" id="ARBA00013368"/>
    </source>
</evidence>
<reference evidence="7" key="2">
    <citation type="submission" date="2020-09" db="EMBL/GenBank/DDBJ databases">
        <authorList>
            <person name="Sun Q."/>
            <person name="Ohkuma M."/>
        </authorList>
    </citation>
    <scope>NUCLEOTIDE SEQUENCE</scope>
    <source>
        <strain evidence="7">JCM 4646</strain>
    </source>
</reference>
<dbReference type="RefSeq" id="WP_190214459.1">
    <property type="nucleotide sequence ID" value="NZ_BNBO01000053.1"/>
</dbReference>
<proteinExistence type="inferred from homology"/>
<feature type="compositionally biased region" description="Polar residues" evidence="5">
    <location>
        <begin position="632"/>
        <end position="643"/>
    </location>
</feature>
<gene>
    <name evidence="7" type="primary">sbcC</name>
    <name evidence="7" type="ORF">GCM10018781_64600</name>
</gene>
<dbReference type="Gene3D" id="3.40.50.300">
    <property type="entry name" value="P-loop containing nucleotide triphosphate hydrolases"/>
    <property type="match status" value="2"/>
</dbReference>
<dbReference type="PANTHER" id="PTHR32114:SF2">
    <property type="entry name" value="ABC TRANSPORTER ABCH.3"/>
    <property type="match status" value="1"/>
</dbReference>
<comment type="subunit">
    <text evidence="2">Heterodimer of SbcC and SbcD.</text>
</comment>
<evidence type="ECO:0000256" key="1">
    <source>
        <dbReference type="ARBA" id="ARBA00006930"/>
    </source>
</evidence>
<keyword evidence="4" id="KW-0175">Coiled coil</keyword>
<evidence type="ECO:0000256" key="5">
    <source>
        <dbReference type="SAM" id="MobiDB-lite"/>
    </source>
</evidence>
<protein>
    <recommendedName>
        <fullName evidence="3">Nuclease SbcCD subunit C</fullName>
    </recommendedName>
</protein>
<organism evidence="7 8">
    <name type="scientific">Kitasatospora indigofera</name>
    <dbReference type="NCBI Taxonomy" id="67307"/>
    <lineage>
        <taxon>Bacteria</taxon>
        <taxon>Bacillati</taxon>
        <taxon>Actinomycetota</taxon>
        <taxon>Actinomycetes</taxon>
        <taxon>Kitasatosporales</taxon>
        <taxon>Streptomycetaceae</taxon>
        <taxon>Kitasatospora</taxon>
    </lineage>
</organism>
<accession>A0A919GCN9</accession>
<sequence>MRLHTMTVTAFGPFARTENVDFNQLFSAGVFLLKGVTGAGKTSVLDAVCFALYGSVPGHRPTTRLRSDHAPDTLRTRVEMQFSVSGRRFKIARTPVQTYRSTRAKDGTATAQATAQLHERITRPDGSTGWEPVSAHVQEASTQITTLLGLTKEQFCQVVLLPQGDFAKFLHASAGDRRALLSHLFTTHRFQDLQTWLATRRNTLRNDLQQAQTTIDRLGGRLEQAAGPQLSETAPPPREPNGPDLLPWAHDLLIRASAAHDTARAAEATTDQAHKAAKAALAAAAGLAGRQQRHSEAATRRTTLDQSRAHNQQLRTRLEYARGAEHLSPLLAAVRTGADQLSAAQDTERERRRLLDNARTNATTPELEQAHQELHATLGHLEALRPREARHTELAHQLATLEEKEKLAQEELDDAQQWLDSWPHSHATATDRVTALRSAAERVPQLAKEEKALAQQLETAETRDALAAELEKATKAADKRSGQALAAQKTWLDLREQRLNGMAAELAGDLQDGQPCTVCGSPEHPRPAQPSAQQPTRTDEEKSAQAYEKARKLQETADQARTDLATRHAQATGAAGPEPVTGLRARLEHAHTTHTAVQQEAAEFVQAQQNLEELQAEHDRQDQQRTRAQQQVTESQSRAATLRQEQQQIIRELDGARADAPTLEHRITALTEDRDRVADVIEHARRTTAAATRYTDATATAHDSAAKAGFPTLEEATDALQPAPIIQQWQTELDQWDKDDAAVADLLATPELVDASQLPPADPAAAQAAVTAAETAVKTATNSTYEAHTRATELRSLTDELAPAVETLERLRTDHALADRLAEVANGRSTANTLSMELEAYVLASRLKEIAAAANTRLLNMTSERFLLVYSQDKDPGKGRTKAGLSLRILDNWTGLERETSTLSGGETFTTSLALALGLADIVTGEAGGRPLGVLFVDEGFGSLDEQSLTDVMDVLDQLRAGDRAVGVVSHVGDLSDRIPTQLHIRKERNGSTVQPVLADA</sequence>
<dbReference type="GO" id="GO:0006302">
    <property type="term" value="P:double-strand break repair"/>
    <property type="evidence" value="ECO:0007669"/>
    <property type="project" value="InterPro"/>
</dbReference>
<keyword evidence="8" id="KW-1185">Reference proteome</keyword>
<comment type="similarity">
    <text evidence="1">Belongs to the SMC family. SbcC subfamily.</text>
</comment>
<dbReference type="InterPro" id="IPR027417">
    <property type="entry name" value="P-loop_NTPase"/>
</dbReference>
<dbReference type="AlphaFoldDB" id="A0A919GCN9"/>
<feature type="region of interest" description="Disordered" evidence="5">
    <location>
        <begin position="514"/>
        <end position="558"/>
    </location>
</feature>
<feature type="region of interest" description="Disordered" evidence="5">
    <location>
        <begin position="615"/>
        <end position="643"/>
    </location>
</feature>
<evidence type="ECO:0000256" key="4">
    <source>
        <dbReference type="SAM" id="Coils"/>
    </source>
</evidence>
<feature type="coiled-coil region" evidence="4">
    <location>
        <begin position="391"/>
        <end position="418"/>
    </location>
</feature>
<dbReference type="SUPFAM" id="SSF52540">
    <property type="entry name" value="P-loop containing nucleoside triphosphate hydrolases"/>
    <property type="match status" value="1"/>
</dbReference>
<dbReference type="Pfam" id="PF13476">
    <property type="entry name" value="AAA_23"/>
    <property type="match status" value="1"/>
</dbReference>
<comment type="caution">
    <text evidence="7">The sequence shown here is derived from an EMBL/GenBank/DDBJ whole genome shotgun (WGS) entry which is preliminary data.</text>
</comment>
<evidence type="ECO:0000259" key="6">
    <source>
        <dbReference type="Pfam" id="PF13476"/>
    </source>
</evidence>
<reference evidence="7" key="1">
    <citation type="journal article" date="2014" name="Int. J. Syst. Evol. Microbiol.">
        <title>Complete genome sequence of Corynebacterium casei LMG S-19264T (=DSM 44701T), isolated from a smear-ripened cheese.</title>
        <authorList>
            <consortium name="US DOE Joint Genome Institute (JGI-PGF)"/>
            <person name="Walter F."/>
            <person name="Albersmeier A."/>
            <person name="Kalinowski J."/>
            <person name="Ruckert C."/>
        </authorList>
    </citation>
    <scope>NUCLEOTIDE SEQUENCE</scope>
    <source>
        <strain evidence="7">JCM 4646</strain>
    </source>
</reference>
<dbReference type="Pfam" id="PF13558">
    <property type="entry name" value="SbcC_Walker_B"/>
    <property type="match status" value="1"/>
</dbReference>
<feature type="compositionally biased region" description="Basic and acidic residues" evidence="5">
    <location>
        <begin position="537"/>
        <end position="558"/>
    </location>
</feature>